<dbReference type="EMBL" id="ABCS01000004">
    <property type="protein sequence ID" value="EDM81255.1"/>
    <property type="molecule type" value="Genomic_DNA"/>
</dbReference>
<feature type="region of interest" description="Disordered" evidence="2">
    <location>
        <begin position="24"/>
        <end position="53"/>
    </location>
</feature>
<proteinExistence type="predicted"/>
<organism evidence="3 4">
    <name type="scientific">Plesiocystis pacifica SIR-1</name>
    <dbReference type="NCBI Taxonomy" id="391625"/>
    <lineage>
        <taxon>Bacteria</taxon>
        <taxon>Pseudomonadati</taxon>
        <taxon>Myxococcota</taxon>
        <taxon>Polyangia</taxon>
        <taxon>Nannocystales</taxon>
        <taxon>Nannocystaceae</taxon>
        <taxon>Plesiocystis</taxon>
    </lineage>
</organism>
<accession>A6FYI3</accession>
<dbReference type="RefSeq" id="WP_006969532.1">
    <property type="nucleotide sequence ID" value="NZ_ABCS01000004.1"/>
</dbReference>
<keyword evidence="4" id="KW-1185">Reference proteome</keyword>
<name>A6FYI3_9BACT</name>
<dbReference type="AlphaFoldDB" id="A6FYI3"/>
<feature type="compositionally biased region" description="Basic and acidic residues" evidence="2">
    <location>
        <begin position="31"/>
        <end position="53"/>
    </location>
</feature>
<evidence type="ECO:0000313" key="3">
    <source>
        <dbReference type="EMBL" id="EDM81255.1"/>
    </source>
</evidence>
<sequence>MNSEPTETLDSPSREVLEEQKKTLVAEGEAEAAKAEAEAAKERADDAEAEAKQAKQALESARAGKLIRYGVTGGTALTTYFPLHMEQGDEGPRFYSTPGVGAMPYIMFNPAYWTEKPQVNIYCANKYAGPSSIAAAQIAADESAKARAKRRMVRLLEVVVADPGWSPPTSLNIRADRQTLQKIEKLYDELLAISNAVEGTRPKRVRAAKQAEQDAADKATLATKAAAAKDAADELAEDASAALQAADAAGKPAAEKKAAEAKRTAERAAATAKTAKEEAEKAAKAAEVAKVAAEVTVWGEDPPADCECEDPWKKAAKLLAEIDEKLEAKRNGVLRHGDGRRMRGPSPKDRKLLISDPLASALGRLRTESTVEAMLVRAGGLLSPSPNTYDELDGLTLDQLETAKRIAAAKAKGESKVELEVDGEPISYAIDDAEEMLAGSMQSTVVGWYEDLPANCMSRTFGMWVGYPLTFKSTLPVESSPGDLERTRLGVTGVTALGLGITPNAYVSILLGVGFGLANVSGDNDDELVVSFVLGLGGNLDLLTLIRG</sequence>
<evidence type="ECO:0000313" key="4">
    <source>
        <dbReference type="Proteomes" id="UP000005801"/>
    </source>
</evidence>
<reference evidence="3 4" key="1">
    <citation type="submission" date="2007-06" db="EMBL/GenBank/DDBJ databases">
        <authorList>
            <person name="Shimkets L."/>
            <person name="Ferriera S."/>
            <person name="Johnson J."/>
            <person name="Kravitz S."/>
            <person name="Beeson K."/>
            <person name="Sutton G."/>
            <person name="Rogers Y.-H."/>
            <person name="Friedman R."/>
            <person name="Frazier M."/>
            <person name="Venter J.C."/>
        </authorList>
    </citation>
    <scope>NUCLEOTIDE SEQUENCE [LARGE SCALE GENOMIC DNA]</scope>
    <source>
        <strain evidence="3 4">SIR-1</strain>
    </source>
</reference>
<evidence type="ECO:0000256" key="2">
    <source>
        <dbReference type="SAM" id="MobiDB-lite"/>
    </source>
</evidence>
<comment type="caution">
    <text evidence="3">The sequence shown here is derived from an EMBL/GenBank/DDBJ whole genome shotgun (WGS) entry which is preliminary data.</text>
</comment>
<feature type="coiled-coil region" evidence="1">
    <location>
        <begin position="258"/>
        <end position="296"/>
    </location>
</feature>
<evidence type="ECO:0000256" key="1">
    <source>
        <dbReference type="SAM" id="Coils"/>
    </source>
</evidence>
<gene>
    <name evidence="3" type="ORF">PPSIR1_40265</name>
</gene>
<protein>
    <submittedName>
        <fullName evidence="3">Uncharacterized protein</fullName>
    </submittedName>
</protein>
<dbReference type="STRING" id="391625.PPSIR1_40265"/>
<dbReference type="Proteomes" id="UP000005801">
    <property type="component" value="Unassembled WGS sequence"/>
</dbReference>
<keyword evidence="1" id="KW-0175">Coiled coil</keyword>